<organism evidence="1 2">
    <name type="scientific">Phycomyces blakesleeanus (strain ATCC 8743b / DSM 1359 / FGSC 10004 / NBRC 33097 / NRRL 1555)</name>
    <dbReference type="NCBI Taxonomy" id="763407"/>
    <lineage>
        <taxon>Eukaryota</taxon>
        <taxon>Fungi</taxon>
        <taxon>Fungi incertae sedis</taxon>
        <taxon>Mucoromycota</taxon>
        <taxon>Mucoromycotina</taxon>
        <taxon>Mucoromycetes</taxon>
        <taxon>Mucorales</taxon>
        <taxon>Phycomycetaceae</taxon>
        <taxon>Phycomyces</taxon>
    </lineage>
</organism>
<dbReference type="OrthoDB" id="6773865at2759"/>
<dbReference type="AlphaFoldDB" id="A0A167NAL1"/>
<dbReference type="RefSeq" id="XP_018293544.1">
    <property type="nucleotide sequence ID" value="XM_018435471.1"/>
</dbReference>
<dbReference type="InParanoid" id="A0A167NAL1"/>
<dbReference type="VEuPathDB" id="FungiDB:PHYBLDRAFT_166744"/>
<name>A0A167NAL1_PHYB8</name>
<evidence type="ECO:0000313" key="1">
    <source>
        <dbReference type="EMBL" id="OAD75504.1"/>
    </source>
</evidence>
<dbReference type="Proteomes" id="UP000077315">
    <property type="component" value="Unassembled WGS sequence"/>
</dbReference>
<evidence type="ECO:0000313" key="2">
    <source>
        <dbReference type="Proteomes" id="UP000077315"/>
    </source>
</evidence>
<dbReference type="GeneID" id="28996377"/>
<keyword evidence="2" id="KW-1185">Reference proteome</keyword>
<sequence length="218" mass="26072">MHVLLELRKQSLIHICDAFKKEHDKDNVDEQVLKEFNKKRRRDREELNNMCMHVQRKLVNQKMKILQLTFYNIFFCIYNSSFKHIQATPTRKKINQHREKTIWWRITYPSLGDTPHIDDIGRVVKESMFKEHYHITLSTFETLVNILSGTEPYRRCDESELAWPVWKQVAVVLWRFSNTHFGYRMAKDKFGCSHGGYNNFTDQFILAMSSIIIDNVIT</sequence>
<reference evidence="2" key="1">
    <citation type="submission" date="2015-06" db="EMBL/GenBank/DDBJ databases">
        <title>Expansion of signal transduction pathways in fungi by whole-genome duplication.</title>
        <authorList>
            <consortium name="DOE Joint Genome Institute"/>
            <person name="Corrochano L.M."/>
            <person name="Kuo A."/>
            <person name="Marcet-Houben M."/>
            <person name="Polaino S."/>
            <person name="Salamov A."/>
            <person name="Villalobos J.M."/>
            <person name="Alvarez M.I."/>
            <person name="Avalos J."/>
            <person name="Benito E.P."/>
            <person name="Benoit I."/>
            <person name="Burger G."/>
            <person name="Camino L.P."/>
            <person name="Canovas D."/>
            <person name="Cerda-Olmedo E."/>
            <person name="Cheng J.-F."/>
            <person name="Dominguez A."/>
            <person name="Elias M."/>
            <person name="Eslava A.P."/>
            <person name="Glaser F."/>
            <person name="Grimwood J."/>
            <person name="Gutierrez G."/>
            <person name="Heitman J."/>
            <person name="Henrissat B."/>
            <person name="Iturriaga E.A."/>
            <person name="Lang B.F."/>
            <person name="Lavin J.L."/>
            <person name="Lee S."/>
            <person name="Li W."/>
            <person name="Lindquist E."/>
            <person name="Lopez-Garcia S."/>
            <person name="Luque E.M."/>
            <person name="Marcos A.T."/>
            <person name="Martin J."/>
            <person name="McCluskey K."/>
            <person name="Medina H.R."/>
            <person name="Miralles-Duran A."/>
            <person name="Miyazaki A."/>
            <person name="Munoz-Torres E."/>
            <person name="Oguiza J.A."/>
            <person name="Ohm R."/>
            <person name="Olmedo M."/>
            <person name="Orejas M."/>
            <person name="Ortiz-Castellanos L."/>
            <person name="Pisabarro A.G."/>
            <person name="Rodriguez-Romero J."/>
            <person name="Ruiz-Herrera J."/>
            <person name="Ruiz-Vazquez R."/>
            <person name="Sanz C."/>
            <person name="Schackwitz W."/>
            <person name="Schmutz J."/>
            <person name="Shahriari M."/>
            <person name="Shelest E."/>
            <person name="Silva-Franco F."/>
            <person name="Soanes D."/>
            <person name="Syed K."/>
            <person name="Tagua V.G."/>
            <person name="Talbot N.J."/>
            <person name="Thon M."/>
            <person name="De vries R.P."/>
            <person name="Wiebenga A."/>
            <person name="Yadav J.S."/>
            <person name="Braun E.L."/>
            <person name="Baker S."/>
            <person name="Garre V."/>
            <person name="Horwitz B."/>
            <person name="Torres-Martinez S."/>
            <person name="Idnurm A."/>
            <person name="Herrera-Estrella A."/>
            <person name="Gabaldon T."/>
            <person name="Grigoriev I.V."/>
        </authorList>
    </citation>
    <scope>NUCLEOTIDE SEQUENCE [LARGE SCALE GENOMIC DNA]</scope>
    <source>
        <strain evidence="2">NRRL 1555(-)</strain>
    </source>
</reference>
<dbReference type="EMBL" id="KV440977">
    <property type="protein sequence ID" value="OAD75504.1"/>
    <property type="molecule type" value="Genomic_DNA"/>
</dbReference>
<protein>
    <submittedName>
        <fullName evidence="1">Uncharacterized protein</fullName>
    </submittedName>
</protein>
<proteinExistence type="predicted"/>
<gene>
    <name evidence="1" type="ORF">PHYBLDRAFT_166744</name>
</gene>
<accession>A0A167NAL1</accession>